<dbReference type="InterPro" id="IPR018247">
    <property type="entry name" value="EF_Hand_1_Ca_BS"/>
</dbReference>
<dbReference type="PANTHER" id="PTHR32552">
    <property type="entry name" value="FERRICHROME IRON RECEPTOR-RELATED"/>
    <property type="match status" value="1"/>
</dbReference>
<accession>A0A371RHI6</accession>
<evidence type="ECO:0000259" key="15">
    <source>
        <dbReference type="Pfam" id="PF07715"/>
    </source>
</evidence>
<keyword evidence="3 11" id="KW-1134">Transmembrane beta strand</keyword>
<organism evidence="16 17">
    <name type="scientific">Parvularcula marina</name>
    <dbReference type="NCBI Taxonomy" id="2292771"/>
    <lineage>
        <taxon>Bacteria</taxon>
        <taxon>Pseudomonadati</taxon>
        <taxon>Pseudomonadota</taxon>
        <taxon>Alphaproteobacteria</taxon>
        <taxon>Parvularculales</taxon>
        <taxon>Parvularculaceae</taxon>
        <taxon>Parvularcula</taxon>
    </lineage>
</organism>
<sequence length="740" mass="80152">MIKNSGKILLMGMASVVAIMAASQAQEGQSTTDAFRDVVVVKGTKKAGGEDLQDTPVAVSAFGEEQIDALFVRDIQSLSFSMPNVQLEDIGTIPGTANFSIRGVAVNSSIPSIDPAVALVYDGVPLAINTGVIFDTFDLESVEVLRGPQGTLFGRNATAGAVVMQTSSPSDEFVFKGKASIETGLLYRGNAVVSGPVVEGKLSAKLGILYEDDEGYFENDAPILGLIGADALRRDNLGDRTTVVIRPALRWTPSENLEWTLKYEHGDIEGSPNPGQNRGLNGENFEVSINDFGSFDSKWTQVTNTINWDVSFGDGTITNITGYRDYESTSLGDIDSSPVTVFHSYALVEHEQFSNELRYSGRLNDRVDLTAGIFYMEQDLLYIEDREIPSAPIPFIGGGEQDVTTYGIFAQADIMVTDKVTFILGGRYSDEDKEGSIERIFSSNDCTRTSCSNYDVNLEAGLSKFTPRVGVRYQPNEDLQVYASYTEGVRAGGFNFRNTSPVAPFTPFSEETAKSMELGVKAQLFENRLRVNSALFSTELSDLQREVNRADPTAGVVQEIRNTADATVEGFETEFVATLTDNLVLTGMMGLISGDYDKVLFDISGDGVVDEKDLRLDLPRLASQTYGLGAIYEQPLSNGSSLVLRANYNHRSNVKYTDNNLGVLPEVDIVDASISYQPAGGAWKVSVYGKNLLDEITYGNDTQLPPNFPGGPASALPGTGATFSPINKGKIIGAEIQFTY</sequence>
<comment type="similarity">
    <text evidence="11 12">Belongs to the TonB-dependent receptor family.</text>
</comment>
<evidence type="ECO:0000256" key="10">
    <source>
        <dbReference type="ARBA" id="ARBA00023237"/>
    </source>
</evidence>
<evidence type="ECO:0000313" key="17">
    <source>
        <dbReference type="Proteomes" id="UP000264589"/>
    </source>
</evidence>
<reference evidence="16 17" key="1">
    <citation type="submission" date="2018-08" db="EMBL/GenBank/DDBJ databases">
        <title>Parvularcula sp. SM1705, isolated from surface water of the South Sea China.</title>
        <authorList>
            <person name="Sun L."/>
        </authorList>
    </citation>
    <scope>NUCLEOTIDE SEQUENCE [LARGE SCALE GENOMIC DNA]</scope>
    <source>
        <strain evidence="16 17">SM1705</strain>
    </source>
</reference>
<gene>
    <name evidence="16" type="ORF">DX908_06220</name>
</gene>
<keyword evidence="10 11" id="KW-0998">Cell outer membrane</keyword>
<dbReference type="PROSITE" id="PS00018">
    <property type="entry name" value="EF_HAND_1"/>
    <property type="match status" value="1"/>
</dbReference>
<evidence type="ECO:0000256" key="6">
    <source>
        <dbReference type="ARBA" id="ARBA00023004"/>
    </source>
</evidence>
<dbReference type="GO" id="GO:0006826">
    <property type="term" value="P:iron ion transport"/>
    <property type="evidence" value="ECO:0007669"/>
    <property type="project" value="UniProtKB-KW"/>
</dbReference>
<dbReference type="SUPFAM" id="SSF56935">
    <property type="entry name" value="Porins"/>
    <property type="match status" value="1"/>
</dbReference>
<keyword evidence="9 11" id="KW-0472">Membrane</keyword>
<keyword evidence="8 12" id="KW-0798">TonB box</keyword>
<dbReference type="Proteomes" id="UP000264589">
    <property type="component" value="Unassembled WGS sequence"/>
</dbReference>
<dbReference type="AlphaFoldDB" id="A0A371RHI6"/>
<evidence type="ECO:0000256" key="11">
    <source>
        <dbReference type="PROSITE-ProRule" id="PRU01360"/>
    </source>
</evidence>
<dbReference type="PROSITE" id="PS52016">
    <property type="entry name" value="TONB_DEPENDENT_REC_3"/>
    <property type="match status" value="1"/>
</dbReference>
<evidence type="ECO:0000313" key="16">
    <source>
        <dbReference type="EMBL" id="RFB04914.1"/>
    </source>
</evidence>
<evidence type="ECO:0000256" key="9">
    <source>
        <dbReference type="ARBA" id="ARBA00023136"/>
    </source>
</evidence>
<protein>
    <submittedName>
        <fullName evidence="16">TonB-dependent receptor</fullName>
    </submittedName>
</protein>
<evidence type="ECO:0000256" key="4">
    <source>
        <dbReference type="ARBA" id="ARBA00022496"/>
    </source>
</evidence>
<dbReference type="EMBL" id="QUQO01000001">
    <property type="protein sequence ID" value="RFB04914.1"/>
    <property type="molecule type" value="Genomic_DNA"/>
</dbReference>
<proteinExistence type="inferred from homology"/>
<keyword evidence="7" id="KW-0406">Ion transport</keyword>
<feature type="chain" id="PRO_5016818932" evidence="13">
    <location>
        <begin position="26"/>
        <end position="740"/>
    </location>
</feature>
<feature type="domain" description="TonB-dependent receptor-like beta-barrel" evidence="14">
    <location>
        <begin position="254"/>
        <end position="692"/>
    </location>
</feature>
<evidence type="ECO:0000256" key="2">
    <source>
        <dbReference type="ARBA" id="ARBA00022448"/>
    </source>
</evidence>
<dbReference type="PANTHER" id="PTHR32552:SF81">
    <property type="entry name" value="TONB-DEPENDENT OUTER MEMBRANE RECEPTOR"/>
    <property type="match status" value="1"/>
</dbReference>
<dbReference type="FunCoup" id="A0A371RHI6">
    <property type="interactions" value="42"/>
</dbReference>
<evidence type="ECO:0000256" key="3">
    <source>
        <dbReference type="ARBA" id="ARBA00022452"/>
    </source>
</evidence>
<keyword evidence="4" id="KW-0410">Iron transport</keyword>
<evidence type="ECO:0000256" key="7">
    <source>
        <dbReference type="ARBA" id="ARBA00023065"/>
    </source>
</evidence>
<keyword evidence="6" id="KW-0408">Iron</keyword>
<feature type="domain" description="TonB-dependent receptor plug" evidence="15">
    <location>
        <begin position="52"/>
        <end position="161"/>
    </location>
</feature>
<evidence type="ECO:0000256" key="13">
    <source>
        <dbReference type="SAM" id="SignalP"/>
    </source>
</evidence>
<name>A0A371RHI6_9PROT</name>
<dbReference type="InterPro" id="IPR039426">
    <property type="entry name" value="TonB-dep_rcpt-like"/>
</dbReference>
<feature type="signal peptide" evidence="13">
    <location>
        <begin position="1"/>
        <end position="25"/>
    </location>
</feature>
<evidence type="ECO:0000256" key="1">
    <source>
        <dbReference type="ARBA" id="ARBA00004571"/>
    </source>
</evidence>
<dbReference type="InterPro" id="IPR012910">
    <property type="entry name" value="Plug_dom"/>
</dbReference>
<keyword evidence="2 11" id="KW-0813">Transport</keyword>
<keyword evidence="13" id="KW-0732">Signal</keyword>
<comment type="subcellular location">
    <subcellularLocation>
        <location evidence="1 11">Cell outer membrane</location>
        <topology evidence="1 11">Multi-pass membrane protein</topology>
    </subcellularLocation>
</comment>
<dbReference type="InterPro" id="IPR000531">
    <property type="entry name" value="Beta-barrel_TonB"/>
</dbReference>
<dbReference type="InParanoid" id="A0A371RHI6"/>
<evidence type="ECO:0000256" key="8">
    <source>
        <dbReference type="ARBA" id="ARBA00023077"/>
    </source>
</evidence>
<dbReference type="Pfam" id="PF00593">
    <property type="entry name" value="TonB_dep_Rec_b-barrel"/>
    <property type="match status" value="1"/>
</dbReference>
<evidence type="ECO:0000256" key="5">
    <source>
        <dbReference type="ARBA" id="ARBA00022692"/>
    </source>
</evidence>
<evidence type="ECO:0000259" key="14">
    <source>
        <dbReference type="Pfam" id="PF00593"/>
    </source>
</evidence>
<keyword evidence="16" id="KW-0675">Receptor</keyword>
<dbReference type="Pfam" id="PF07715">
    <property type="entry name" value="Plug"/>
    <property type="match status" value="1"/>
</dbReference>
<dbReference type="Gene3D" id="2.40.170.20">
    <property type="entry name" value="TonB-dependent receptor, beta-barrel domain"/>
    <property type="match status" value="1"/>
</dbReference>
<evidence type="ECO:0000256" key="12">
    <source>
        <dbReference type="RuleBase" id="RU003357"/>
    </source>
</evidence>
<comment type="caution">
    <text evidence="16">The sequence shown here is derived from an EMBL/GenBank/DDBJ whole genome shotgun (WGS) entry which is preliminary data.</text>
</comment>
<keyword evidence="5 11" id="KW-0812">Transmembrane</keyword>
<dbReference type="InterPro" id="IPR036942">
    <property type="entry name" value="Beta-barrel_TonB_sf"/>
</dbReference>
<dbReference type="GO" id="GO:0009279">
    <property type="term" value="C:cell outer membrane"/>
    <property type="evidence" value="ECO:0007669"/>
    <property type="project" value="UniProtKB-SubCell"/>
</dbReference>
<keyword evidence="17" id="KW-1185">Reference proteome</keyword>